<dbReference type="InterPro" id="IPR034660">
    <property type="entry name" value="DinB/YfiT-like"/>
</dbReference>
<dbReference type="Gene3D" id="1.20.120.450">
    <property type="entry name" value="dinb family like domain"/>
    <property type="match status" value="1"/>
</dbReference>
<keyword evidence="1" id="KW-0802">TPR repeat</keyword>
<organism evidence="2 3">
    <name type="scientific">Ktedonospora formicarum</name>
    <dbReference type="NCBI Taxonomy" id="2778364"/>
    <lineage>
        <taxon>Bacteria</taxon>
        <taxon>Bacillati</taxon>
        <taxon>Chloroflexota</taxon>
        <taxon>Ktedonobacteria</taxon>
        <taxon>Ktedonobacterales</taxon>
        <taxon>Ktedonobacteraceae</taxon>
        <taxon>Ktedonospora</taxon>
    </lineage>
</organism>
<dbReference type="InterPro" id="IPR011990">
    <property type="entry name" value="TPR-like_helical_dom_sf"/>
</dbReference>
<dbReference type="EMBL" id="BNJF01000003">
    <property type="protein sequence ID" value="GHO48088.1"/>
    <property type="molecule type" value="Genomic_DNA"/>
</dbReference>
<feature type="repeat" description="TPR" evidence="1">
    <location>
        <begin position="187"/>
        <end position="220"/>
    </location>
</feature>
<sequence length="238" mass="27655">MTTQSMKTIILDLLRQSQRDAVEFAQALDETERNAIGTPELWSAKDHLAHMTYCLHQNLIQKVIGVLQQEEVAPREADVNQMNARVFRENQYRPWLEIHANFEQVYADLIKLAERVSEADMMDSERFRIVTGGSPLFTAFLGNGYEHLLEHFMQYYSERQDPSRALQIREQCTNRVVQTDAPAWVKGWFLLRLASIYAQQNQREQAIAHLQEALAFEPDVKEWLEEDPELAALYEQSA</sequence>
<proteinExistence type="predicted"/>
<dbReference type="NCBIfam" id="NF047558">
    <property type="entry name" value="TPR_END_plus"/>
    <property type="match status" value="1"/>
</dbReference>
<dbReference type="InterPro" id="IPR019734">
    <property type="entry name" value="TPR_rpt"/>
</dbReference>
<keyword evidence="3" id="KW-1185">Reference proteome</keyword>
<gene>
    <name evidence="2" type="ORF">KSX_62510</name>
</gene>
<name>A0A8J3MVX2_9CHLR</name>
<dbReference type="Proteomes" id="UP000612362">
    <property type="component" value="Unassembled WGS sequence"/>
</dbReference>
<evidence type="ECO:0000256" key="1">
    <source>
        <dbReference type="PROSITE-ProRule" id="PRU00339"/>
    </source>
</evidence>
<accession>A0A8J3MVX2</accession>
<dbReference type="SMART" id="SM00028">
    <property type="entry name" value="TPR"/>
    <property type="match status" value="1"/>
</dbReference>
<dbReference type="SUPFAM" id="SSF109854">
    <property type="entry name" value="DinB/YfiT-like putative metalloenzymes"/>
    <property type="match status" value="1"/>
</dbReference>
<evidence type="ECO:0000313" key="3">
    <source>
        <dbReference type="Proteomes" id="UP000612362"/>
    </source>
</evidence>
<dbReference type="AlphaFoldDB" id="A0A8J3MVX2"/>
<protein>
    <submittedName>
        <fullName evidence="2">Uncharacterized protein</fullName>
    </submittedName>
</protein>
<dbReference type="RefSeq" id="WP_220197300.1">
    <property type="nucleotide sequence ID" value="NZ_BNJF01000003.1"/>
</dbReference>
<dbReference type="PROSITE" id="PS50005">
    <property type="entry name" value="TPR"/>
    <property type="match status" value="1"/>
</dbReference>
<reference evidence="2" key="1">
    <citation type="submission" date="2020-10" db="EMBL/GenBank/DDBJ databases">
        <title>Taxonomic study of unclassified bacteria belonging to the class Ktedonobacteria.</title>
        <authorList>
            <person name="Yabe S."/>
            <person name="Wang C.M."/>
            <person name="Zheng Y."/>
            <person name="Sakai Y."/>
            <person name="Cavaletti L."/>
            <person name="Monciardini P."/>
            <person name="Donadio S."/>
        </authorList>
    </citation>
    <scope>NUCLEOTIDE SEQUENCE</scope>
    <source>
        <strain evidence="2">SOSP1-1</strain>
    </source>
</reference>
<comment type="caution">
    <text evidence="2">The sequence shown here is derived from an EMBL/GenBank/DDBJ whole genome shotgun (WGS) entry which is preliminary data.</text>
</comment>
<evidence type="ECO:0000313" key="2">
    <source>
        <dbReference type="EMBL" id="GHO48088.1"/>
    </source>
</evidence>
<dbReference type="Gene3D" id="1.25.40.10">
    <property type="entry name" value="Tetratricopeptide repeat domain"/>
    <property type="match status" value="1"/>
</dbReference>
<dbReference type="SUPFAM" id="SSF48452">
    <property type="entry name" value="TPR-like"/>
    <property type="match status" value="1"/>
</dbReference>